<dbReference type="Pfam" id="PF01839">
    <property type="entry name" value="FG-GAP"/>
    <property type="match status" value="2"/>
</dbReference>
<dbReference type="Gene3D" id="2.130.10.130">
    <property type="entry name" value="Integrin alpha, N-terminal"/>
    <property type="match status" value="1"/>
</dbReference>
<dbReference type="Proteomes" id="UP000694388">
    <property type="component" value="Unplaced"/>
</dbReference>
<dbReference type="GO" id="GO:0007229">
    <property type="term" value="P:integrin-mediated signaling pathway"/>
    <property type="evidence" value="ECO:0007669"/>
    <property type="project" value="UniProtKB-KW"/>
</dbReference>
<reference evidence="6" key="2">
    <citation type="submission" date="2025-09" db="UniProtKB">
        <authorList>
            <consortium name="Ensembl"/>
        </authorList>
    </citation>
    <scope>IDENTIFICATION</scope>
</reference>
<dbReference type="GO" id="GO:0005178">
    <property type="term" value="F:integrin binding"/>
    <property type="evidence" value="ECO:0007669"/>
    <property type="project" value="TreeGrafter"/>
</dbReference>
<dbReference type="InterPro" id="IPR013519">
    <property type="entry name" value="Int_alpha_beta-p"/>
</dbReference>
<dbReference type="PRINTS" id="PR01185">
    <property type="entry name" value="INTEGRINA"/>
</dbReference>
<dbReference type="GO" id="GO:0033627">
    <property type="term" value="P:cell adhesion mediated by integrin"/>
    <property type="evidence" value="ECO:0007669"/>
    <property type="project" value="TreeGrafter"/>
</dbReference>
<keyword evidence="2" id="KW-0677">Repeat</keyword>
<sequence>MFTQIIMCVNLVIVVLVKLKVLSCRTGYAVAAGHFPHPNGKVVAAGAPRINGTVILLSLEDGSLKKYQEILGTQLGAYFGAVLCLMDLNSDGMDDLLVGAPQYTEIRDEGRVYVYISNAGKMQETTQLAGSHAYNAHFGTAIESLGDINDDGFQDVAIGAPQEDDFHGVVYIYQGDDGGIVPHYSQKIFGRKISTRLKMFGQSISGGKDMDGNGYNDLTVGSFADAVVLLRSREIQIISATVHLPSFTKRIPQACVENGVSMICLNMTVCFKKLKGTGTTVLEYTLQENVDTNHQPRLGFPGQPKVVRCLVNRLVLRDGSSSCRRHMGIVQVRLYVGSKI</sequence>
<feature type="repeat" description="FG-GAP" evidence="4">
    <location>
        <begin position="186"/>
        <end position="247"/>
    </location>
</feature>
<dbReference type="AlphaFoldDB" id="A0A8C4QDQ6"/>
<evidence type="ECO:0000256" key="1">
    <source>
        <dbReference type="ARBA" id="ARBA00022729"/>
    </source>
</evidence>
<dbReference type="GeneTree" id="ENSGT00940000156503"/>
<dbReference type="PROSITE" id="PS51470">
    <property type="entry name" value="FG_GAP"/>
    <property type="match status" value="3"/>
</dbReference>
<dbReference type="OMA" id="SHAYNAH"/>
<dbReference type="InterPro" id="IPR028994">
    <property type="entry name" value="Integrin_alpha_N"/>
</dbReference>
<feature type="repeat" description="FG-GAP" evidence="4">
    <location>
        <begin position="65"/>
        <end position="124"/>
    </location>
</feature>
<keyword evidence="5" id="KW-0401">Integrin</keyword>
<evidence type="ECO:0000256" key="2">
    <source>
        <dbReference type="ARBA" id="ARBA00022737"/>
    </source>
</evidence>
<dbReference type="SMART" id="SM00191">
    <property type="entry name" value="Int_alpha"/>
    <property type="match status" value="4"/>
</dbReference>
<keyword evidence="7" id="KW-1185">Reference proteome</keyword>
<dbReference type="SUPFAM" id="SSF69318">
    <property type="entry name" value="Integrin alpha N-terminal domain"/>
    <property type="match status" value="1"/>
</dbReference>
<name>A0A8C4QDQ6_EPTBU</name>
<dbReference type="GO" id="GO:0007160">
    <property type="term" value="P:cell-matrix adhesion"/>
    <property type="evidence" value="ECO:0007669"/>
    <property type="project" value="TreeGrafter"/>
</dbReference>
<keyword evidence="1 5" id="KW-0732">Signal</keyword>
<reference evidence="6" key="1">
    <citation type="submission" date="2025-08" db="UniProtKB">
        <authorList>
            <consortium name="Ensembl"/>
        </authorList>
    </citation>
    <scope>IDENTIFICATION</scope>
</reference>
<evidence type="ECO:0000256" key="4">
    <source>
        <dbReference type="PROSITE-ProRule" id="PRU00803"/>
    </source>
</evidence>
<keyword evidence="3" id="KW-0325">Glycoprotein</keyword>
<feature type="chain" id="PRO_5034251193" evidence="5">
    <location>
        <begin position="24"/>
        <end position="340"/>
    </location>
</feature>
<dbReference type="PANTHER" id="PTHR23220">
    <property type="entry name" value="INTEGRIN ALPHA"/>
    <property type="match status" value="1"/>
</dbReference>
<dbReference type="InterPro" id="IPR000413">
    <property type="entry name" value="Integrin_alpha"/>
</dbReference>
<comment type="similarity">
    <text evidence="5">Belongs to the integrin alpha chain family.</text>
</comment>
<feature type="repeat" description="FG-GAP" evidence="4">
    <location>
        <begin position="125"/>
        <end position="182"/>
    </location>
</feature>
<proteinExistence type="inferred from homology"/>
<keyword evidence="5" id="KW-0675">Receptor</keyword>
<comment type="subcellular location">
    <subcellularLocation>
        <location evidence="5">Membrane</location>
        <topology evidence="5">Single-pass type I membrane protein</topology>
    </subcellularLocation>
</comment>
<keyword evidence="5" id="KW-0130">Cell adhesion</keyword>
<evidence type="ECO:0000313" key="7">
    <source>
        <dbReference type="Proteomes" id="UP000694388"/>
    </source>
</evidence>
<dbReference type="GO" id="GO:0009897">
    <property type="term" value="C:external side of plasma membrane"/>
    <property type="evidence" value="ECO:0007669"/>
    <property type="project" value="TreeGrafter"/>
</dbReference>
<evidence type="ECO:0000313" key="6">
    <source>
        <dbReference type="Ensembl" id="ENSEBUP00000013508.1"/>
    </source>
</evidence>
<dbReference type="PANTHER" id="PTHR23220:SF69">
    <property type="entry name" value="INTEGRIN ALPHA-9"/>
    <property type="match status" value="1"/>
</dbReference>
<dbReference type="GO" id="GO:0098609">
    <property type="term" value="P:cell-cell adhesion"/>
    <property type="evidence" value="ECO:0007669"/>
    <property type="project" value="TreeGrafter"/>
</dbReference>
<dbReference type="GO" id="GO:0008305">
    <property type="term" value="C:integrin complex"/>
    <property type="evidence" value="ECO:0007669"/>
    <property type="project" value="InterPro"/>
</dbReference>
<evidence type="ECO:0000256" key="5">
    <source>
        <dbReference type="RuleBase" id="RU003762"/>
    </source>
</evidence>
<evidence type="ECO:0000256" key="3">
    <source>
        <dbReference type="ARBA" id="ARBA00023180"/>
    </source>
</evidence>
<accession>A0A8C4QDQ6</accession>
<organism evidence="6 7">
    <name type="scientific">Eptatretus burgeri</name>
    <name type="common">Inshore hagfish</name>
    <dbReference type="NCBI Taxonomy" id="7764"/>
    <lineage>
        <taxon>Eukaryota</taxon>
        <taxon>Metazoa</taxon>
        <taxon>Chordata</taxon>
        <taxon>Craniata</taxon>
        <taxon>Vertebrata</taxon>
        <taxon>Cyclostomata</taxon>
        <taxon>Myxini</taxon>
        <taxon>Myxiniformes</taxon>
        <taxon>Myxinidae</taxon>
        <taxon>Eptatretinae</taxon>
        <taxon>Eptatretus</taxon>
    </lineage>
</organism>
<dbReference type="InterPro" id="IPR013517">
    <property type="entry name" value="FG-GAP"/>
</dbReference>
<protein>
    <submittedName>
        <fullName evidence="6">Uncharacterized protein</fullName>
    </submittedName>
</protein>
<dbReference type="Ensembl" id="ENSEBUT00000014083.1">
    <property type="protein sequence ID" value="ENSEBUP00000013508.1"/>
    <property type="gene ID" value="ENSEBUG00000008531.1"/>
</dbReference>
<feature type="signal peptide" evidence="5">
    <location>
        <begin position="1"/>
        <end position="23"/>
    </location>
</feature>